<dbReference type="VEuPathDB" id="FungiDB:MELLADRAFT_109778"/>
<sequence length="141" mass="16366">MCTPPFGHAVQCTQRIQAALRDHQYDDFQVVQSMFRKLEKIYDIIEEVDFLEEDGSNWLMWVTTCGHVIEFIAGVEAYLEGCRPLIRTAVDLVIDRCALDFIRRSIPSELNHVICGVMKAHQAKFRLRRHLDPYGTGRLDR</sequence>
<keyword evidence="2" id="KW-1185">Reference proteome</keyword>
<proteinExistence type="predicted"/>
<protein>
    <submittedName>
        <fullName evidence="1">Uncharacterized protein</fullName>
    </submittedName>
</protein>
<organism evidence="2">
    <name type="scientific">Melampsora larici-populina (strain 98AG31 / pathotype 3-4-7)</name>
    <name type="common">Poplar leaf rust fungus</name>
    <dbReference type="NCBI Taxonomy" id="747676"/>
    <lineage>
        <taxon>Eukaryota</taxon>
        <taxon>Fungi</taxon>
        <taxon>Dikarya</taxon>
        <taxon>Basidiomycota</taxon>
        <taxon>Pucciniomycotina</taxon>
        <taxon>Pucciniomycetes</taxon>
        <taxon>Pucciniales</taxon>
        <taxon>Melampsoraceae</taxon>
        <taxon>Melampsora</taxon>
    </lineage>
</organism>
<dbReference type="KEGG" id="mlr:MELLADRAFT_109778"/>
<accession>F4RXL8</accession>
<gene>
    <name evidence="1" type="ORF">MELLADRAFT_109778</name>
</gene>
<dbReference type="InParanoid" id="F4RXL8"/>
<dbReference type="HOGENOM" id="CLU_130523_0_0_1"/>
<name>F4RXL8_MELLP</name>
<dbReference type="EMBL" id="GL883128">
    <property type="protein sequence ID" value="EGG02870.1"/>
    <property type="molecule type" value="Genomic_DNA"/>
</dbReference>
<dbReference type="AlphaFoldDB" id="F4RXL8"/>
<dbReference type="Proteomes" id="UP000001072">
    <property type="component" value="Unassembled WGS sequence"/>
</dbReference>
<dbReference type="GeneID" id="18923868"/>
<reference evidence="2" key="1">
    <citation type="journal article" date="2011" name="Proc. Natl. Acad. Sci. U.S.A.">
        <title>Obligate biotrophy features unraveled by the genomic analysis of rust fungi.</title>
        <authorList>
            <person name="Duplessis S."/>
            <person name="Cuomo C.A."/>
            <person name="Lin Y.-C."/>
            <person name="Aerts A."/>
            <person name="Tisserant E."/>
            <person name="Veneault-Fourrey C."/>
            <person name="Joly D.L."/>
            <person name="Hacquard S."/>
            <person name="Amselem J."/>
            <person name="Cantarel B.L."/>
            <person name="Chiu R."/>
            <person name="Coutinho P.M."/>
            <person name="Feau N."/>
            <person name="Field M."/>
            <person name="Frey P."/>
            <person name="Gelhaye E."/>
            <person name="Goldberg J."/>
            <person name="Grabherr M.G."/>
            <person name="Kodira C.D."/>
            <person name="Kohler A."/>
            <person name="Kuees U."/>
            <person name="Lindquist E.A."/>
            <person name="Lucas S.M."/>
            <person name="Mago R."/>
            <person name="Mauceli E."/>
            <person name="Morin E."/>
            <person name="Murat C."/>
            <person name="Pangilinan J.L."/>
            <person name="Park R."/>
            <person name="Pearson M."/>
            <person name="Quesneville H."/>
            <person name="Rouhier N."/>
            <person name="Sakthikumar S."/>
            <person name="Salamov A.A."/>
            <person name="Schmutz J."/>
            <person name="Selles B."/>
            <person name="Shapiro H."/>
            <person name="Tanguay P."/>
            <person name="Tuskan G.A."/>
            <person name="Henrissat B."/>
            <person name="Van de Peer Y."/>
            <person name="Rouze P."/>
            <person name="Ellis J.G."/>
            <person name="Dodds P.N."/>
            <person name="Schein J.E."/>
            <person name="Zhong S."/>
            <person name="Hamelin R.C."/>
            <person name="Grigoriev I.V."/>
            <person name="Szabo L.J."/>
            <person name="Martin F."/>
        </authorList>
    </citation>
    <scope>NUCLEOTIDE SEQUENCE [LARGE SCALE GENOMIC DNA]</scope>
    <source>
        <strain evidence="2">98AG31 / pathotype 3-4-7</strain>
    </source>
</reference>
<dbReference type="RefSeq" id="XP_007413983.1">
    <property type="nucleotide sequence ID" value="XM_007413921.1"/>
</dbReference>
<evidence type="ECO:0000313" key="1">
    <source>
        <dbReference type="EMBL" id="EGG02870.1"/>
    </source>
</evidence>
<evidence type="ECO:0000313" key="2">
    <source>
        <dbReference type="Proteomes" id="UP000001072"/>
    </source>
</evidence>